<evidence type="ECO:0000259" key="2">
    <source>
        <dbReference type="PROSITE" id="PS51464"/>
    </source>
</evidence>
<dbReference type="GO" id="GO:0097367">
    <property type="term" value="F:carbohydrate derivative binding"/>
    <property type="evidence" value="ECO:0007669"/>
    <property type="project" value="InterPro"/>
</dbReference>
<dbReference type="InterPro" id="IPR000281">
    <property type="entry name" value="HTH_RpiR"/>
</dbReference>
<evidence type="ECO:0000313" key="3">
    <source>
        <dbReference type="EMBL" id="QEH61852.1"/>
    </source>
</evidence>
<dbReference type="PROSITE" id="PS51071">
    <property type="entry name" value="HTH_RPIR"/>
    <property type="match status" value="1"/>
</dbReference>
<dbReference type="PANTHER" id="PTHR30514">
    <property type="entry name" value="GLUCOKINASE"/>
    <property type="match status" value="1"/>
</dbReference>
<dbReference type="PANTHER" id="PTHR30514:SF1">
    <property type="entry name" value="HTH-TYPE TRANSCRIPTIONAL REGULATOR HEXR-RELATED"/>
    <property type="match status" value="1"/>
</dbReference>
<dbReference type="SUPFAM" id="SSF53697">
    <property type="entry name" value="SIS domain"/>
    <property type="match status" value="1"/>
</dbReference>
<dbReference type="Gene3D" id="3.40.50.10490">
    <property type="entry name" value="Glucose-6-phosphate isomerase like protein, domain 1"/>
    <property type="match status" value="1"/>
</dbReference>
<gene>
    <name evidence="3" type="ORF">SCHIN_v1c06550</name>
</gene>
<protein>
    <submittedName>
        <fullName evidence="3">MurR/RpiR family transcriptional regulator</fullName>
    </submittedName>
</protein>
<dbReference type="GO" id="GO:0003700">
    <property type="term" value="F:DNA-binding transcription factor activity"/>
    <property type="evidence" value="ECO:0007669"/>
    <property type="project" value="InterPro"/>
</dbReference>
<dbReference type="PROSITE" id="PS51464">
    <property type="entry name" value="SIS"/>
    <property type="match status" value="1"/>
</dbReference>
<dbReference type="GO" id="GO:0003677">
    <property type="term" value="F:DNA binding"/>
    <property type="evidence" value="ECO:0007669"/>
    <property type="project" value="InterPro"/>
</dbReference>
<dbReference type="EMBL" id="CP043026">
    <property type="protein sequence ID" value="QEH61852.1"/>
    <property type="molecule type" value="Genomic_DNA"/>
</dbReference>
<dbReference type="InterPro" id="IPR036388">
    <property type="entry name" value="WH-like_DNA-bd_sf"/>
</dbReference>
<dbReference type="InterPro" id="IPR046348">
    <property type="entry name" value="SIS_dom_sf"/>
</dbReference>
<evidence type="ECO:0000313" key="4">
    <source>
        <dbReference type="Proteomes" id="UP000323144"/>
    </source>
</evidence>
<dbReference type="InterPro" id="IPR001347">
    <property type="entry name" value="SIS_dom"/>
</dbReference>
<dbReference type="AlphaFoldDB" id="A0A5B9Y6Y4"/>
<dbReference type="KEGG" id="schi:SCHIN_v1c06550"/>
<sequence>MTKTEQYLYKRILEDKLTFSRYTLKEISENYFVSETVVLRLMNKLNFSSLKEMQAKLYSDYEMESLTNIEDNHLIDDVEEVINNTFAKSLYGLIMTRKKNNVDTFKTIREIFMTRKSIIFFGIGNSHSVAKMLSDSLRKIGFNSYIFGSTKEVLIFIEFCDPKDTIFVFYTNSGKTHEVVFLAKNVIKMNGEFILVTNENSDYHSNELSKARCVFEYAVSSKEHYAFPIVSAQFCQAIFNNIILNLLISSSDDFMNKLDEATKNLNSWNEKN</sequence>
<keyword evidence="4" id="KW-1185">Reference proteome</keyword>
<dbReference type="Gene3D" id="1.10.10.10">
    <property type="entry name" value="Winged helix-like DNA-binding domain superfamily/Winged helix DNA-binding domain"/>
    <property type="match status" value="1"/>
</dbReference>
<name>A0A5B9Y6Y4_9MOLU</name>
<dbReference type="InterPro" id="IPR047640">
    <property type="entry name" value="RpiR-like"/>
</dbReference>
<proteinExistence type="predicted"/>
<dbReference type="GO" id="GO:1901135">
    <property type="term" value="P:carbohydrate derivative metabolic process"/>
    <property type="evidence" value="ECO:0007669"/>
    <property type="project" value="InterPro"/>
</dbReference>
<reference evidence="3 4" key="1">
    <citation type="submission" date="2019-08" db="EMBL/GenBank/DDBJ databases">
        <title>Complete genome sequence of Spiroplasma chinense CCH (DSM 19755).</title>
        <authorList>
            <person name="Shen H.-Y."/>
            <person name="Lin Y.-C."/>
            <person name="Chou L."/>
            <person name="Kuo C.-H."/>
        </authorList>
    </citation>
    <scope>NUCLEOTIDE SEQUENCE [LARGE SCALE GENOMIC DNA]</scope>
    <source>
        <strain evidence="3 4">CCH</strain>
    </source>
</reference>
<evidence type="ECO:0000259" key="1">
    <source>
        <dbReference type="PROSITE" id="PS51071"/>
    </source>
</evidence>
<dbReference type="InterPro" id="IPR009057">
    <property type="entry name" value="Homeodomain-like_sf"/>
</dbReference>
<accession>A0A5B9Y6Y4</accession>
<feature type="domain" description="HTH rpiR-type" evidence="1">
    <location>
        <begin position="1"/>
        <end position="64"/>
    </location>
</feature>
<organism evidence="3 4">
    <name type="scientific">Spiroplasma chinense</name>
    <dbReference type="NCBI Taxonomy" id="216932"/>
    <lineage>
        <taxon>Bacteria</taxon>
        <taxon>Bacillati</taxon>
        <taxon>Mycoplasmatota</taxon>
        <taxon>Mollicutes</taxon>
        <taxon>Entomoplasmatales</taxon>
        <taxon>Spiroplasmataceae</taxon>
        <taxon>Spiroplasma</taxon>
    </lineage>
</organism>
<feature type="domain" description="SIS" evidence="2">
    <location>
        <begin position="108"/>
        <end position="257"/>
    </location>
</feature>
<dbReference type="Pfam" id="PF01380">
    <property type="entry name" value="SIS"/>
    <property type="match status" value="1"/>
</dbReference>
<dbReference type="Proteomes" id="UP000323144">
    <property type="component" value="Chromosome"/>
</dbReference>
<dbReference type="SUPFAM" id="SSF46689">
    <property type="entry name" value="Homeodomain-like"/>
    <property type="match status" value="1"/>
</dbReference>